<reference evidence="2 3" key="1">
    <citation type="journal article" date="2017" name="BMC Genomics">
        <title>Comparative genomic and phylogenomic analyses of the Bifidobacteriaceae family.</title>
        <authorList>
            <person name="Lugli G.A."/>
            <person name="Milani C."/>
            <person name="Turroni F."/>
            <person name="Duranti S."/>
            <person name="Mancabelli L."/>
            <person name="Mangifesta M."/>
            <person name="Ferrario C."/>
            <person name="Modesto M."/>
            <person name="Mattarelli P."/>
            <person name="Jiri K."/>
            <person name="van Sinderen D."/>
            <person name="Ventura M."/>
        </authorList>
    </citation>
    <scope>NUCLEOTIDE SEQUENCE [LARGE SCALE GENOMIC DNA]</scope>
    <source>
        <strain evidence="2 3">DSM 24744</strain>
    </source>
</reference>
<feature type="region of interest" description="Disordered" evidence="1">
    <location>
        <begin position="451"/>
        <end position="474"/>
    </location>
</feature>
<evidence type="ECO:0000313" key="3">
    <source>
        <dbReference type="Proteomes" id="UP000216454"/>
    </source>
</evidence>
<keyword evidence="3" id="KW-1185">Reference proteome</keyword>
<proteinExistence type="predicted"/>
<feature type="region of interest" description="Disordered" evidence="1">
    <location>
        <begin position="233"/>
        <end position="272"/>
    </location>
</feature>
<comment type="caution">
    <text evidence="2">The sequence shown here is derived from an EMBL/GenBank/DDBJ whole genome shotgun (WGS) entry which is preliminary data.</text>
</comment>
<feature type="compositionally biased region" description="Low complexity" evidence="1">
    <location>
        <begin position="245"/>
        <end position="268"/>
    </location>
</feature>
<feature type="compositionally biased region" description="Low complexity" evidence="1">
    <location>
        <begin position="394"/>
        <end position="429"/>
    </location>
</feature>
<sequence length="503" mass="52122">MKLFMKLFRQAYSCHVAYIIVRFCNATQPAICARAAPRSFPLPHLSAFPCTACLRYPGPYTGGMFSSHRAAKQSVGGAAPFAVRCASLCAALCLTSLGTLVPGDWAASSAGSLPTAQAATAQAASDRSDSSAENTSCAYNLALAKSWYDVSNWAPSPTQRLLMAMGARTAWSRTAALCPTAIFPEATVRAAVSQYRANRLAAAQGRQAWLTNSAFFNDSKAVMDAARSACGKDSSALDLTPTSNASGTGNDADSDSTSSNASCVSQSSAQPSQVIGATNDELNAISTAYDRAGFIMTYRDAQNSNAADLSSASTYLQGAANYAAMVTLGGEHATRNGVYFTKTISAMADSVTDPATGYKMPVGTSVQLDMVIEALSEISSSASQDASSDESKTSADSAASATNTTSAQAQKTEESQNSSDSSARSANQQTNASGSVSIGLDYTRQTITVSGTAYEPDSDGSTDPSKGLTSPAARRRAISEELSARLLSCFNAGVPAREDIVLG</sequence>
<gene>
    <name evidence="2" type="ORF">PSSU_0600</name>
</gene>
<dbReference type="Proteomes" id="UP000216454">
    <property type="component" value="Unassembled WGS sequence"/>
</dbReference>
<dbReference type="EMBL" id="MWWQ01000005">
    <property type="protein sequence ID" value="OZG52982.1"/>
    <property type="molecule type" value="Genomic_DNA"/>
</dbReference>
<feature type="region of interest" description="Disordered" evidence="1">
    <location>
        <begin position="381"/>
        <end position="438"/>
    </location>
</feature>
<accession>A0A261F1I4</accession>
<protein>
    <submittedName>
        <fullName evidence="2">Cell wall surface anchor family protein</fullName>
    </submittedName>
</protein>
<evidence type="ECO:0000256" key="1">
    <source>
        <dbReference type="SAM" id="MobiDB-lite"/>
    </source>
</evidence>
<feature type="compositionally biased region" description="Polar residues" evidence="1">
    <location>
        <begin position="459"/>
        <end position="468"/>
    </location>
</feature>
<organism evidence="2 3">
    <name type="scientific">Pseudoscardovia suis</name>
    <dbReference type="NCBI Taxonomy" id="987063"/>
    <lineage>
        <taxon>Bacteria</taxon>
        <taxon>Bacillati</taxon>
        <taxon>Actinomycetota</taxon>
        <taxon>Actinomycetes</taxon>
        <taxon>Bifidobacteriales</taxon>
        <taxon>Bifidobacteriaceae</taxon>
        <taxon>Pseudoscardovia</taxon>
    </lineage>
</organism>
<name>A0A261F1I4_9BIFI</name>
<dbReference type="AlphaFoldDB" id="A0A261F1I4"/>
<evidence type="ECO:0000313" key="2">
    <source>
        <dbReference type="EMBL" id="OZG52982.1"/>
    </source>
</evidence>